<feature type="region of interest" description="Disordered" evidence="1">
    <location>
        <begin position="58"/>
        <end position="80"/>
    </location>
</feature>
<dbReference type="EMBL" id="JAHRIP010067392">
    <property type="protein sequence ID" value="MEQ2307542.1"/>
    <property type="molecule type" value="Genomic_DNA"/>
</dbReference>
<keyword evidence="3" id="KW-1185">Reference proteome</keyword>
<dbReference type="Proteomes" id="UP001469553">
    <property type="component" value="Unassembled WGS sequence"/>
</dbReference>
<name>A0ABV0ZMS1_9TELE</name>
<gene>
    <name evidence="2" type="ORF">AMECASPLE_019381</name>
</gene>
<evidence type="ECO:0000256" key="1">
    <source>
        <dbReference type="SAM" id="MobiDB-lite"/>
    </source>
</evidence>
<organism evidence="2 3">
    <name type="scientific">Ameca splendens</name>
    <dbReference type="NCBI Taxonomy" id="208324"/>
    <lineage>
        <taxon>Eukaryota</taxon>
        <taxon>Metazoa</taxon>
        <taxon>Chordata</taxon>
        <taxon>Craniata</taxon>
        <taxon>Vertebrata</taxon>
        <taxon>Euteleostomi</taxon>
        <taxon>Actinopterygii</taxon>
        <taxon>Neopterygii</taxon>
        <taxon>Teleostei</taxon>
        <taxon>Neoteleostei</taxon>
        <taxon>Acanthomorphata</taxon>
        <taxon>Ovalentaria</taxon>
        <taxon>Atherinomorphae</taxon>
        <taxon>Cyprinodontiformes</taxon>
        <taxon>Goodeidae</taxon>
        <taxon>Ameca</taxon>
    </lineage>
</organism>
<evidence type="ECO:0000313" key="3">
    <source>
        <dbReference type="Proteomes" id="UP001469553"/>
    </source>
</evidence>
<comment type="caution">
    <text evidence="2">The sequence shown here is derived from an EMBL/GenBank/DDBJ whole genome shotgun (WGS) entry which is preliminary data.</text>
</comment>
<sequence>SYEKQLCSITCVPHPAQISHPFLPAAFLGGPKCKQELGSHMVGLKYLMITELVTYKGENRTRSITREPGDETGKNRKANS</sequence>
<accession>A0ABV0ZMS1</accession>
<reference evidence="2 3" key="1">
    <citation type="submission" date="2021-06" db="EMBL/GenBank/DDBJ databases">
        <authorList>
            <person name="Palmer J.M."/>
        </authorList>
    </citation>
    <scope>NUCLEOTIDE SEQUENCE [LARGE SCALE GENOMIC DNA]</scope>
    <source>
        <strain evidence="2 3">AS_MEX2019</strain>
        <tissue evidence="2">Muscle</tissue>
    </source>
</reference>
<evidence type="ECO:0000313" key="2">
    <source>
        <dbReference type="EMBL" id="MEQ2307542.1"/>
    </source>
</evidence>
<protein>
    <submittedName>
        <fullName evidence="2">Uncharacterized protein</fullName>
    </submittedName>
</protein>
<feature type="compositionally biased region" description="Basic and acidic residues" evidence="1">
    <location>
        <begin position="58"/>
        <end position="74"/>
    </location>
</feature>
<proteinExistence type="predicted"/>
<feature type="non-terminal residue" evidence="2">
    <location>
        <position position="1"/>
    </location>
</feature>